<sequence>MGDKTEALLLLLFFCPLIFLLKGFKDFQYFVWPCCRLSPHMRKHNYFPLLPIVKSVFVYVAIAYMRSSET</sequence>
<keyword evidence="1" id="KW-1133">Transmembrane helix</keyword>
<name>A0A445LB76_GLYSO</name>
<dbReference type="AlphaFoldDB" id="A0A445LB76"/>
<keyword evidence="3" id="KW-1185">Reference proteome</keyword>
<keyword evidence="1" id="KW-0472">Membrane</keyword>
<dbReference type="EMBL" id="QZWG01000003">
    <property type="protein sequence ID" value="RZC20410.1"/>
    <property type="molecule type" value="Genomic_DNA"/>
</dbReference>
<organism evidence="2 3">
    <name type="scientific">Glycine soja</name>
    <name type="common">Wild soybean</name>
    <dbReference type="NCBI Taxonomy" id="3848"/>
    <lineage>
        <taxon>Eukaryota</taxon>
        <taxon>Viridiplantae</taxon>
        <taxon>Streptophyta</taxon>
        <taxon>Embryophyta</taxon>
        <taxon>Tracheophyta</taxon>
        <taxon>Spermatophyta</taxon>
        <taxon>Magnoliopsida</taxon>
        <taxon>eudicotyledons</taxon>
        <taxon>Gunneridae</taxon>
        <taxon>Pentapetalae</taxon>
        <taxon>rosids</taxon>
        <taxon>fabids</taxon>
        <taxon>Fabales</taxon>
        <taxon>Fabaceae</taxon>
        <taxon>Papilionoideae</taxon>
        <taxon>50 kb inversion clade</taxon>
        <taxon>NPAAA clade</taxon>
        <taxon>indigoferoid/millettioid clade</taxon>
        <taxon>Phaseoleae</taxon>
        <taxon>Glycine</taxon>
        <taxon>Glycine subgen. Soja</taxon>
    </lineage>
</organism>
<dbReference type="Proteomes" id="UP000289340">
    <property type="component" value="Chromosome 3"/>
</dbReference>
<evidence type="ECO:0000256" key="1">
    <source>
        <dbReference type="SAM" id="Phobius"/>
    </source>
</evidence>
<evidence type="ECO:0000313" key="3">
    <source>
        <dbReference type="Proteomes" id="UP000289340"/>
    </source>
</evidence>
<protein>
    <submittedName>
        <fullName evidence="2">Uncharacterized protein</fullName>
    </submittedName>
</protein>
<gene>
    <name evidence="2" type="ORF">D0Y65_007011</name>
</gene>
<feature type="transmembrane region" description="Helical" evidence="1">
    <location>
        <begin position="47"/>
        <end position="65"/>
    </location>
</feature>
<comment type="caution">
    <text evidence="2">The sequence shown here is derived from an EMBL/GenBank/DDBJ whole genome shotgun (WGS) entry which is preliminary data.</text>
</comment>
<reference evidence="2 3" key="1">
    <citation type="submission" date="2018-09" db="EMBL/GenBank/DDBJ databases">
        <title>A high-quality reference genome of wild soybean provides a powerful tool to mine soybean genomes.</title>
        <authorList>
            <person name="Xie M."/>
            <person name="Chung C.Y.L."/>
            <person name="Li M.-W."/>
            <person name="Wong F.-L."/>
            <person name="Chan T.-F."/>
            <person name="Lam H.-M."/>
        </authorList>
    </citation>
    <scope>NUCLEOTIDE SEQUENCE [LARGE SCALE GENOMIC DNA]</scope>
    <source>
        <strain evidence="3">cv. W05</strain>
        <tissue evidence="2">Hypocotyl of etiolated seedlings</tissue>
    </source>
</reference>
<keyword evidence="1" id="KW-0812">Transmembrane</keyword>
<evidence type="ECO:0000313" key="2">
    <source>
        <dbReference type="EMBL" id="RZC20410.1"/>
    </source>
</evidence>
<accession>A0A445LB76</accession>
<proteinExistence type="predicted"/>